<keyword evidence="3" id="KW-1185">Reference proteome</keyword>
<protein>
    <submittedName>
        <fullName evidence="2">Aspartate/glutamate racemase family protein</fullName>
    </submittedName>
</protein>
<reference evidence="2 3" key="1">
    <citation type="submission" date="2024-03" db="EMBL/GenBank/DDBJ databases">
        <title>Novel species of the genus Variovorax.</title>
        <authorList>
            <person name="Liu Q."/>
            <person name="Xin Y.-H."/>
        </authorList>
    </citation>
    <scope>NUCLEOTIDE SEQUENCE [LARGE SCALE GENOMIC DNA]</scope>
    <source>
        <strain evidence="2 3">KACC 18501</strain>
    </source>
</reference>
<comment type="similarity">
    <text evidence="1">Belongs to the HyuE racemase family.</text>
</comment>
<comment type="caution">
    <text evidence="2">The sequence shown here is derived from an EMBL/GenBank/DDBJ whole genome shotgun (WGS) entry which is preliminary data.</text>
</comment>
<accession>A0ABU8VY81</accession>
<sequence>MPSLLVINPNTSESISLLLQQHIRQETRDALDVRTITARFGAPYISSEASYAVANHTVLDAWAVALTQRPKPDAVLIGCFGDPGLFALREGAGVPVSGLAEAAFSAAAWHGRFAVVTGGARWRPMLSRLASALGHTETLAGIHTVKQTGAELAADPAAARRVLAQACRDAAERFDAQAIILGGAGLAGMASCISDDVPVPLIDSVQAGAQWALGAVRNADKAPAESGFGVAWENVSWEMAALP</sequence>
<name>A0ABU8VY81_9BURK</name>
<dbReference type="InterPro" id="IPR052186">
    <property type="entry name" value="Hydantoin_racemase-like"/>
</dbReference>
<evidence type="ECO:0000313" key="3">
    <source>
        <dbReference type="Proteomes" id="UP001363010"/>
    </source>
</evidence>
<dbReference type="PANTHER" id="PTHR28047">
    <property type="entry name" value="PROTEIN DCG1"/>
    <property type="match status" value="1"/>
</dbReference>
<evidence type="ECO:0000256" key="1">
    <source>
        <dbReference type="ARBA" id="ARBA00038414"/>
    </source>
</evidence>
<proteinExistence type="inferred from homology"/>
<gene>
    <name evidence="2" type="ORF">WKW80_07910</name>
</gene>
<dbReference type="Pfam" id="PF01177">
    <property type="entry name" value="Asp_Glu_race"/>
    <property type="match status" value="1"/>
</dbReference>
<dbReference type="Gene3D" id="3.40.50.12500">
    <property type="match status" value="1"/>
</dbReference>
<dbReference type="EMBL" id="JBBKZV010000003">
    <property type="protein sequence ID" value="MEJ8821961.1"/>
    <property type="molecule type" value="Genomic_DNA"/>
</dbReference>
<dbReference type="Proteomes" id="UP001363010">
    <property type="component" value="Unassembled WGS sequence"/>
</dbReference>
<evidence type="ECO:0000313" key="2">
    <source>
        <dbReference type="EMBL" id="MEJ8821961.1"/>
    </source>
</evidence>
<organism evidence="2 3">
    <name type="scientific">Variovorax humicola</name>
    <dbReference type="NCBI Taxonomy" id="1769758"/>
    <lineage>
        <taxon>Bacteria</taxon>
        <taxon>Pseudomonadati</taxon>
        <taxon>Pseudomonadota</taxon>
        <taxon>Betaproteobacteria</taxon>
        <taxon>Burkholderiales</taxon>
        <taxon>Comamonadaceae</taxon>
        <taxon>Variovorax</taxon>
    </lineage>
</organism>
<dbReference type="PANTHER" id="PTHR28047:SF5">
    <property type="entry name" value="PROTEIN DCG1"/>
    <property type="match status" value="1"/>
</dbReference>
<dbReference type="InterPro" id="IPR015942">
    <property type="entry name" value="Asp/Glu/hydantoin_racemase"/>
</dbReference>
<dbReference type="InterPro" id="IPR053714">
    <property type="entry name" value="Iso_Racemase_Enz_sf"/>
</dbReference>
<dbReference type="RefSeq" id="WP_340363007.1">
    <property type="nucleotide sequence ID" value="NZ_JBBKZV010000003.1"/>
</dbReference>